<sequence length="189" mass="21676">MAVPADTTTLNLSGKYFQNKTLSDDTDEILRLQGVSWFTRRIIKYATLYLTINHRTEEGIEKITVEQVLSGGAGSSTDDRILDWEERPVDDQLFGPMLTKTRRLKLEDIEKDWLKNGWADTTKEHGTINTYGQSDTAKSGRTWVADVTWGIEEIEGEMRYARHVFFVGPGGEEIQARLVYDYRESQTDF</sequence>
<dbReference type="EMBL" id="MLYV02000035">
    <property type="protein sequence ID" value="PSS37583.1"/>
    <property type="molecule type" value="Genomic_DNA"/>
</dbReference>
<dbReference type="Proteomes" id="UP000186601">
    <property type="component" value="Unassembled WGS sequence"/>
</dbReference>
<dbReference type="OrthoDB" id="425354at2759"/>
<name>A0A2R6S5Q2_9APHY</name>
<organism evidence="1 2">
    <name type="scientific">Hermanssonia centrifuga</name>
    <dbReference type="NCBI Taxonomy" id="98765"/>
    <lineage>
        <taxon>Eukaryota</taxon>
        <taxon>Fungi</taxon>
        <taxon>Dikarya</taxon>
        <taxon>Basidiomycota</taxon>
        <taxon>Agaricomycotina</taxon>
        <taxon>Agaricomycetes</taxon>
        <taxon>Polyporales</taxon>
        <taxon>Meruliaceae</taxon>
        <taxon>Hermanssonia</taxon>
    </lineage>
</organism>
<evidence type="ECO:0008006" key="3">
    <source>
        <dbReference type="Google" id="ProtNLM"/>
    </source>
</evidence>
<dbReference type="AlphaFoldDB" id="A0A2R6S5Q2"/>
<protein>
    <recommendedName>
        <fullName evidence="3">LCCL domain-containing protein</fullName>
    </recommendedName>
</protein>
<comment type="caution">
    <text evidence="1">The sequence shown here is derived from an EMBL/GenBank/DDBJ whole genome shotgun (WGS) entry which is preliminary data.</text>
</comment>
<dbReference type="PANTHER" id="PTHR38115:SF1">
    <property type="entry name" value="LIPOCALIN-LIKE DOMAIN-CONTAINING PROTEIN"/>
    <property type="match status" value="1"/>
</dbReference>
<evidence type="ECO:0000313" key="2">
    <source>
        <dbReference type="Proteomes" id="UP000186601"/>
    </source>
</evidence>
<gene>
    <name evidence="1" type="ORF">PHLCEN_2v599</name>
</gene>
<dbReference type="STRING" id="98765.A0A2R6S5Q2"/>
<accession>A0A2R6S5Q2</accession>
<keyword evidence="2" id="KW-1185">Reference proteome</keyword>
<proteinExistence type="predicted"/>
<evidence type="ECO:0000313" key="1">
    <source>
        <dbReference type="EMBL" id="PSS37583.1"/>
    </source>
</evidence>
<dbReference type="PANTHER" id="PTHR38115">
    <property type="entry name" value="LIPOCALIN-LIKE DOMAIN-CONTAINING PROTEIN"/>
    <property type="match status" value="1"/>
</dbReference>
<dbReference type="InterPro" id="IPR053037">
    <property type="entry name" value="Pericyclase_pydY-like"/>
</dbReference>
<reference evidence="1 2" key="1">
    <citation type="submission" date="2018-02" db="EMBL/GenBank/DDBJ databases">
        <title>Genome sequence of the basidiomycete white-rot fungus Phlebia centrifuga.</title>
        <authorList>
            <person name="Granchi Z."/>
            <person name="Peng M."/>
            <person name="de Vries R.P."/>
            <person name="Hilden K."/>
            <person name="Makela M.R."/>
            <person name="Grigoriev I."/>
            <person name="Riley R."/>
        </authorList>
    </citation>
    <scope>NUCLEOTIDE SEQUENCE [LARGE SCALE GENOMIC DNA]</scope>
    <source>
        <strain evidence="1 2">FBCC195</strain>
    </source>
</reference>